<dbReference type="RefSeq" id="WP_066129117.1">
    <property type="nucleotide sequence ID" value="NZ_KQ959861.1"/>
</dbReference>
<dbReference type="Pfam" id="PF17820">
    <property type="entry name" value="PDZ_6"/>
    <property type="match status" value="1"/>
</dbReference>
<feature type="domain" description="PDZ" evidence="12">
    <location>
        <begin position="191"/>
        <end position="262"/>
    </location>
</feature>
<dbReference type="Gene3D" id="2.30.42.10">
    <property type="match status" value="1"/>
</dbReference>
<evidence type="ECO:0000256" key="3">
    <source>
        <dbReference type="ARBA" id="ARBA00007931"/>
    </source>
</evidence>
<dbReference type="EMBL" id="LSDB01000008">
    <property type="protein sequence ID" value="KXB58555.1"/>
    <property type="molecule type" value="Genomic_DNA"/>
</dbReference>
<dbReference type="PANTHER" id="PTHR42837">
    <property type="entry name" value="REGULATOR OF SIGMA-E PROTEASE RSEP"/>
    <property type="match status" value="1"/>
</dbReference>
<dbReference type="CDD" id="cd06163">
    <property type="entry name" value="S2P-M50_PDZ_RseP-like"/>
    <property type="match status" value="1"/>
</dbReference>
<evidence type="ECO:0000256" key="1">
    <source>
        <dbReference type="ARBA" id="ARBA00001947"/>
    </source>
</evidence>
<keyword evidence="6 11" id="KW-0378">Hydrolase</keyword>
<keyword evidence="4" id="KW-0645">Protease</keyword>
<dbReference type="InterPro" id="IPR036034">
    <property type="entry name" value="PDZ_sf"/>
</dbReference>
<keyword evidence="8 11" id="KW-1133">Transmembrane helix</keyword>
<feature type="transmembrane region" description="Helical" evidence="11">
    <location>
        <begin position="310"/>
        <end position="329"/>
    </location>
</feature>
<keyword evidence="11" id="KW-0479">Metal-binding</keyword>
<evidence type="ECO:0000256" key="4">
    <source>
        <dbReference type="ARBA" id="ARBA00022670"/>
    </source>
</evidence>
<evidence type="ECO:0000256" key="9">
    <source>
        <dbReference type="ARBA" id="ARBA00023049"/>
    </source>
</evidence>
<keyword evidence="9 11" id="KW-0482">Metalloprotease</keyword>
<comment type="cofactor">
    <cofactor evidence="1 11">
        <name>Zn(2+)</name>
        <dbReference type="ChEBI" id="CHEBI:29105"/>
    </cofactor>
</comment>
<keyword evidence="5 11" id="KW-0812">Transmembrane</keyword>
<feature type="transmembrane region" description="Helical" evidence="11">
    <location>
        <begin position="174"/>
        <end position="195"/>
    </location>
</feature>
<dbReference type="NCBIfam" id="TIGR00054">
    <property type="entry name" value="RIP metalloprotease RseP"/>
    <property type="match status" value="1"/>
</dbReference>
<accession>A0ABR5TML7</accession>
<evidence type="ECO:0000256" key="11">
    <source>
        <dbReference type="RuleBase" id="RU362031"/>
    </source>
</evidence>
<evidence type="ECO:0000313" key="14">
    <source>
        <dbReference type="Proteomes" id="UP000070467"/>
    </source>
</evidence>
<dbReference type="Proteomes" id="UP000070467">
    <property type="component" value="Unassembled WGS sequence"/>
</dbReference>
<dbReference type="EC" id="3.4.24.-" evidence="11"/>
<evidence type="ECO:0000259" key="12">
    <source>
        <dbReference type="SMART" id="SM00228"/>
    </source>
</evidence>
<keyword evidence="7 11" id="KW-0862">Zinc</keyword>
<evidence type="ECO:0000256" key="6">
    <source>
        <dbReference type="ARBA" id="ARBA00022801"/>
    </source>
</evidence>
<evidence type="ECO:0000313" key="13">
    <source>
        <dbReference type="EMBL" id="KXB58555.1"/>
    </source>
</evidence>
<comment type="subcellular location">
    <subcellularLocation>
        <location evidence="2">Membrane</location>
        <topology evidence="2">Multi-pass membrane protein</topology>
    </subcellularLocation>
</comment>
<evidence type="ECO:0000256" key="7">
    <source>
        <dbReference type="ARBA" id="ARBA00022833"/>
    </source>
</evidence>
<dbReference type="InterPro" id="IPR041489">
    <property type="entry name" value="PDZ_6"/>
</dbReference>
<evidence type="ECO:0000256" key="2">
    <source>
        <dbReference type="ARBA" id="ARBA00004141"/>
    </source>
</evidence>
<proteinExistence type="inferred from homology"/>
<protein>
    <recommendedName>
        <fullName evidence="11">Zinc metalloprotease</fullName>
        <ecNumber evidence="11">3.4.24.-</ecNumber>
    </recommendedName>
</protein>
<name>A0ABR5TML7_9BACL</name>
<dbReference type="SMART" id="SM00228">
    <property type="entry name" value="PDZ"/>
    <property type="match status" value="1"/>
</dbReference>
<feature type="transmembrane region" description="Helical" evidence="11">
    <location>
        <begin position="405"/>
        <end position="424"/>
    </location>
</feature>
<dbReference type="InterPro" id="IPR004387">
    <property type="entry name" value="Pept_M50_Zn"/>
</dbReference>
<dbReference type="PANTHER" id="PTHR42837:SF2">
    <property type="entry name" value="MEMBRANE METALLOPROTEASE ARASP2, CHLOROPLASTIC-RELATED"/>
    <property type="match status" value="1"/>
</dbReference>
<evidence type="ECO:0000256" key="8">
    <source>
        <dbReference type="ARBA" id="ARBA00022989"/>
    </source>
</evidence>
<dbReference type="CDD" id="cd23081">
    <property type="entry name" value="cpPDZ_EcRseP-like"/>
    <property type="match status" value="1"/>
</dbReference>
<dbReference type="SUPFAM" id="SSF50156">
    <property type="entry name" value="PDZ domain-like"/>
    <property type="match status" value="1"/>
</dbReference>
<feature type="transmembrane region" description="Helical" evidence="11">
    <location>
        <begin position="6"/>
        <end position="25"/>
    </location>
</feature>
<reference evidence="13 14" key="1">
    <citation type="submission" date="2016-01" db="EMBL/GenBank/DDBJ databases">
        <authorList>
            <person name="Mitreva M."/>
            <person name="Pepin K.H."/>
            <person name="Mihindukulasuriya K.A."/>
            <person name="Fulton R."/>
            <person name="Fronick C."/>
            <person name="O'Laughlin M."/>
            <person name="Miner T."/>
            <person name="Herter B."/>
            <person name="Rosa B.A."/>
            <person name="Cordes M."/>
            <person name="Tomlinson C."/>
            <person name="Wollam A."/>
            <person name="Palsikar V.B."/>
            <person name="Mardis E.R."/>
            <person name="Wilson R.K."/>
        </authorList>
    </citation>
    <scope>NUCLEOTIDE SEQUENCE [LARGE SCALE GENOMIC DNA]</scope>
    <source>
        <strain evidence="13 14">KA00071</strain>
    </source>
</reference>
<keyword evidence="14" id="KW-1185">Reference proteome</keyword>
<keyword evidence="10 11" id="KW-0472">Membrane</keyword>
<sequence>MQGIIVFIIVFFVVVTVHEFGHFLVAKKSGILCQEFAIGFGPKVFHKKIGETNFTVRLLPIGGYVKMPDNVFDFNNEVSPYDIKKGMNIYLKLDEDNKVQKILLDVTNDVDAVKIQVNDCDLTYKLFIEGYSNGGETLEKFLVKDDACVVFSGMEEQIAPINRMFSSHSCGKKIATLFAGPFMNFVLAACIFVGISMVNGVPVDKPIIGGIIDNSPAYNVGLKSNDVIKKINDNEIKSWNEIRNKVQETNGNELRLIIEREGRTLEYNINPKKETLSDKNGNLKNTYTLGIKVKYEKNLMYSIKYGLKQTLYYGGIIFMGIVGLFISLIKGIFSLNQLGGPVAIYEMSSEVAKNGLESTLRWIGILSVNLGLMNLIPIPVLDGGRIVFVLYEAIFKKPINKKAQYYITIVFALLLFILTIAVTWNDISRLLK</sequence>
<dbReference type="GO" id="GO:0008237">
    <property type="term" value="F:metallopeptidase activity"/>
    <property type="evidence" value="ECO:0007669"/>
    <property type="project" value="UniProtKB-KW"/>
</dbReference>
<dbReference type="InterPro" id="IPR008915">
    <property type="entry name" value="Peptidase_M50"/>
</dbReference>
<dbReference type="Pfam" id="PF02163">
    <property type="entry name" value="Peptidase_M50"/>
    <property type="match status" value="1"/>
</dbReference>
<gene>
    <name evidence="13" type="ORF">HMPREF1871_00319</name>
</gene>
<evidence type="ECO:0000256" key="5">
    <source>
        <dbReference type="ARBA" id="ARBA00022692"/>
    </source>
</evidence>
<evidence type="ECO:0000256" key="10">
    <source>
        <dbReference type="ARBA" id="ARBA00023136"/>
    </source>
</evidence>
<dbReference type="InterPro" id="IPR001478">
    <property type="entry name" value="PDZ"/>
</dbReference>
<comment type="similarity">
    <text evidence="3 11">Belongs to the peptidase M50B family.</text>
</comment>
<organism evidence="13 14">
    <name type="scientific">Gemelliphila asaccharolytica</name>
    <dbReference type="NCBI Taxonomy" id="502393"/>
    <lineage>
        <taxon>Bacteria</taxon>
        <taxon>Bacillati</taxon>
        <taxon>Bacillota</taxon>
        <taxon>Bacilli</taxon>
        <taxon>Bacillales</taxon>
        <taxon>Gemellaceae</taxon>
        <taxon>Gemelliphila</taxon>
    </lineage>
</organism>
<comment type="caution">
    <text evidence="13">The sequence shown here is derived from an EMBL/GenBank/DDBJ whole genome shotgun (WGS) entry which is preliminary data.</text>
</comment>